<proteinExistence type="inferred from homology"/>
<dbReference type="GO" id="GO:0004146">
    <property type="term" value="F:dihydrofolate reductase activity"/>
    <property type="evidence" value="ECO:0007669"/>
    <property type="project" value="UniProtKB-EC"/>
</dbReference>
<gene>
    <name evidence="10" type="ORF">CP97_02500</name>
</gene>
<dbReference type="PROSITE" id="PS51330">
    <property type="entry name" value="DHFR_2"/>
    <property type="match status" value="1"/>
</dbReference>
<dbReference type="Gene3D" id="3.40.430.10">
    <property type="entry name" value="Dihydrofolate Reductase, subunit A"/>
    <property type="match status" value="1"/>
</dbReference>
<dbReference type="SUPFAM" id="SSF53597">
    <property type="entry name" value="Dihydrofolate reductase-like"/>
    <property type="match status" value="1"/>
</dbReference>
<keyword evidence="6 8" id="KW-0560">Oxidoreductase</keyword>
<dbReference type="AlphaFoldDB" id="A0A0H4VVT2"/>
<keyword evidence="4 8" id="KW-0554">One-carbon metabolism</keyword>
<evidence type="ECO:0000256" key="8">
    <source>
        <dbReference type="PIRNR" id="PIRNR000194"/>
    </source>
</evidence>
<evidence type="ECO:0000256" key="1">
    <source>
        <dbReference type="ARBA" id="ARBA00004903"/>
    </source>
</evidence>
<dbReference type="PANTHER" id="PTHR48069">
    <property type="entry name" value="DIHYDROFOLATE REDUCTASE"/>
    <property type="match status" value="1"/>
</dbReference>
<evidence type="ECO:0000256" key="4">
    <source>
        <dbReference type="ARBA" id="ARBA00022563"/>
    </source>
</evidence>
<organism evidence="10 11">
    <name type="scientific">Aurantiacibacter atlanticus</name>
    <dbReference type="NCBI Taxonomy" id="1648404"/>
    <lineage>
        <taxon>Bacteria</taxon>
        <taxon>Pseudomonadati</taxon>
        <taxon>Pseudomonadota</taxon>
        <taxon>Alphaproteobacteria</taxon>
        <taxon>Sphingomonadales</taxon>
        <taxon>Erythrobacteraceae</taxon>
        <taxon>Aurantiacibacter</taxon>
    </lineage>
</organism>
<name>A0A0H4VVT2_9SPHN</name>
<comment type="function">
    <text evidence="7 8">Key enzyme in folate metabolism. Catalyzes an essential reaction for de novo glycine and purine synthesis, and for DNA precursor synthesis.</text>
</comment>
<dbReference type="PANTHER" id="PTHR48069:SF3">
    <property type="entry name" value="DIHYDROFOLATE REDUCTASE"/>
    <property type="match status" value="1"/>
</dbReference>
<dbReference type="GO" id="GO:0005829">
    <property type="term" value="C:cytosol"/>
    <property type="evidence" value="ECO:0007669"/>
    <property type="project" value="TreeGrafter"/>
</dbReference>
<accession>A0A0H4VVT2</accession>
<dbReference type="Pfam" id="PF00186">
    <property type="entry name" value="DHFR_1"/>
    <property type="match status" value="1"/>
</dbReference>
<comment type="similarity">
    <text evidence="2 8">Belongs to the dihydrofolate reductase family.</text>
</comment>
<comment type="catalytic activity">
    <reaction evidence="8">
        <text>(6S)-5,6,7,8-tetrahydrofolate + NADP(+) = 7,8-dihydrofolate + NADPH + H(+)</text>
        <dbReference type="Rhea" id="RHEA:15009"/>
        <dbReference type="ChEBI" id="CHEBI:15378"/>
        <dbReference type="ChEBI" id="CHEBI:57451"/>
        <dbReference type="ChEBI" id="CHEBI:57453"/>
        <dbReference type="ChEBI" id="CHEBI:57783"/>
        <dbReference type="ChEBI" id="CHEBI:58349"/>
        <dbReference type="EC" id="1.5.1.3"/>
    </reaction>
</comment>
<keyword evidence="11" id="KW-1185">Reference proteome</keyword>
<sequence>MARSVLFIVARATNGIIARNGAVPWAMSEDLKRFKRLTMGKPMIMGRKTFESLPGVLPGRPHIVLTRGKGWSAPGAQVAHTAEEAMAMAGDGEVAVIGGAEIFDLLWDFGTIFELTEVFEDTAGDVTMPHPGEDESWHEIARESRAAENGFPPYDFVTFERRK</sequence>
<evidence type="ECO:0000256" key="5">
    <source>
        <dbReference type="ARBA" id="ARBA00022857"/>
    </source>
</evidence>
<dbReference type="KEGG" id="ery:CP97_02500"/>
<evidence type="ECO:0000256" key="3">
    <source>
        <dbReference type="ARBA" id="ARBA00012856"/>
    </source>
</evidence>
<dbReference type="InterPro" id="IPR012259">
    <property type="entry name" value="DHFR"/>
</dbReference>
<evidence type="ECO:0000313" key="10">
    <source>
        <dbReference type="EMBL" id="AKQ41158.1"/>
    </source>
</evidence>
<dbReference type="InterPro" id="IPR024072">
    <property type="entry name" value="DHFR-like_dom_sf"/>
</dbReference>
<dbReference type="PIRSF" id="PIRSF000194">
    <property type="entry name" value="DHFR"/>
    <property type="match status" value="1"/>
</dbReference>
<feature type="domain" description="DHFR" evidence="9">
    <location>
        <begin position="4"/>
        <end position="161"/>
    </location>
</feature>
<evidence type="ECO:0000259" key="9">
    <source>
        <dbReference type="PROSITE" id="PS51330"/>
    </source>
</evidence>
<evidence type="ECO:0000256" key="2">
    <source>
        <dbReference type="ARBA" id="ARBA00009539"/>
    </source>
</evidence>
<dbReference type="GO" id="GO:0050661">
    <property type="term" value="F:NADP binding"/>
    <property type="evidence" value="ECO:0007669"/>
    <property type="project" value="InterPro"/>
</dbReference>
<dbReference type="GO" id="GO:0046654">
    <property type="term" value="P:tetrahydrofolate biosynthetic process"/>
    <property type="evidence" value="ECO:0007669"/>
    <property type="project" value="UniProtKB-UniPathway"/>
</dbReference>
<dbReference type="CDD" id="cd00209">
    <property type="entry name" value="DHFR"/>
    <property type="match status" value="1"/>
</dbReference>
<dbReference type="EMBL" id="CP011310">
    <property type="protein sequence ID" value="AKQ41158.1"/>
    <property type="molecule type" value="Genomic_DNA"/>
</dbReference>
<dbReference type="InterPro" id="IPR001796">
    <property type="entry name" value="DHFR_dom"/>
</dbReference>
<reference evidence="11" key="2">
    <citation type="submission" date="2015-04" db="EMBL/GenBank/DDBJ databases">
        <title>The complete genome sequence of Erythrobacter sp. s21-N3.</title>
        <authorList>
            <person name="Zhuang L."/>
            <person name="Liu Y."/>
            <person name="Shao Z."/>
        </authorList>
    </citation>
    <scope>NUCLEOTIDE SEQUENCE [LARGE SCALE GENOMIC DNA]</scope>
    <source>
        <strain evidence="11">s21-N3</strain>
    </source>
</reference>
<evidence type="ECO:0000256" key="6">
    <source>
        <dbReference type="ARBA" id="ARBA00023002"/>
    </source>
</evidence>
<dbReference type="GO" id="GO:0046452">
    <property type="term" value="P:dihydrofolate metabolic process"/>
    <property type="evidence" value="ECO:0007669"/>
    <property type="project" value="TreeGrafter"/>
</dbReference>
<keyword evidence="5 8" id="KW-0521">NADP</keyword>
<dbReference type="UniPathway" id="UPA00077">
    <property type="reaction ID" value="UER00158"/>
</dbReference>
<dbReference type="Proteomes" id="UP000059113">
    <property type="component" value="Chromosome"/>
</dbReference>
<dbReference type="GO" id="GO:0046655">
    <property type="term" value="P:folic acid metabolic process"/>
    <property type="evidence" value="ECO:0007669"/>
    <property type="project" value="TreeGrafter"/>
</dbReference>
<evidence type="ECO:0000313" key="11">
    <source>
        <dbReference type="Proteomes" id="UP000059113"/>
    </source>
</evidence>
<comment type="pathway">
    <text evidence="1 8">Cofactor biosynthesis; tetrahydrofolate biosynthesis; 5,6,7,8-tetrahydrofolate from 7,8-dihydrofolate: step 1/1.</text>
</comment>
<dbReference type="RefSeq" id="WP_048884652.1">
    <property type="nucleotide sequence ID" value="NZ_CP011310.1"/>
</dbReference>
<protein>
    <recommendedName>
        <fullName evidence="3 8">Dihydrofolate reductase</fullName>
        <ecNumber evidence="3 8">1.5.1.3</ecNumber>
    </recommendedName>
</protein>
<evidence type="ECO:0000256" key="7">
    <source>
        <dbReference type="ARBA" id="ARBA00025067"/>
    </source>
</evidence>
<dbReference type="EC" id="1.5.1.3" evidence="3 8"/>
<dbReference type="PRINTS" id="PR00070">
    <property type="entry name" value="DHFR"/>
</dbReference>
<dbReference type="PATRIC" id="fig|1648404.4.peg.528"/>
<reference evidence="10 11" key="1">
    <citation type="journal article" date="2015" name="Int. J. Syst. Evol. Microbiol.">
        <title>Erythrobacter atlanticus sp. nov., a bacterium from ocean sediment able to degrade polycyclic aromatic hydrocarbons.</title>
        <authorList>
            <person name="Zhuang L."/>
            <person name="Liu Y."/>
            <person name="Wang L."/>
            <person name="Wang W."/>
            <person name="Shao Z."/>
        </authorList>
    </citation>
    <scope>NUCLEOTIDE SEQUENCE [LARGE SCALE GENOMIC DNA]</scope>
    <source>
        <strain evidence="11">s21-N3</strain>
    </source>
</reference>
<dbReference type="GO" id="GO:0006730">
    <property type="term" value="P:one-carbon metabolic process"/>
    <property type="evidence" value="ECO:0007669"/>
    <property type="project" value="UniProtKB-KW"/>
</dbReference>
<dbReference type="STRING" id="1648404.CP97_02500"/>
<dbReference type="OrthoDB" id="9804315at2"/>